<dbReference type="PROSITE" id="PS50302">
    <property type="entry name" value="PUM"/>
    <property type="match status" value="7"/>
</dbReference>
<sequence>MEGGRTELEFDEFEKLLGEIPNATSHSEESGTKAVSLNGSLSPIYVKSSYKGGPLGKKLNNNNGRLDDGKNLVKKIQKSPAKRVQPAEVSNLPDDQSLTSAFAGLSFDDGQIPNTLKPQLSSMDTPLMVVPPFQAATGISCGFYKFDFTNIGQESSNMSKFSSEELKKPQVPIGNLSSAVPVAHAVQGFQFLSNVPAPGLQFPLTSEQQQFFLDAQSRFPYLHSQQHQVSWRNIQEEQYFRMQQRYVYLQQLHDQRLEAPNMVQDRGDIASRLTCPNPRHPHFEVPISHRLEQSNQEQIWNNYVIPRGPNQSSTPALSYTDFNRIHVLDKVGKQNVPEKILTRSHGMNTIKAVKFGAVGAADESLGHFSPNGKVVSNGHLRHNLSTPNAGNFQLDNVSTWGTFPGIMHLKSTDLKALPQKYNDTKPLPQKYSSTDEITGRIYLMAKDQHGCRFLQRKFSEGAQKDVENIFLEIIDHIVELMTDPFGNYLIQKLLEVCDDDQQMQILHSITKKSGELVNISCDMHGTRAVQKVIETLKTPEQFSMVVSSLKPGIVNLIKNTNGNHVAQRCLQYLTPEYREFLFEAATSNCVELATDRHGCCVLQKCLSHSDGEQRDRLICKITSNALILSQDPFGNYVVQFVFELQLPWATVDILEQLEGNYGDLSVQKYSSNVVEKSLKYAGEERRTRIIQELIGNMRLDQIMQDPYGNYVIQAALSQSKGTLHSKLVEAIKPHMPVLRTSPYGKKILSTNILKK</sequence>
<evidence type="ECO:0000256" key="2">
    <source>
        <dbReference type="ARBA" id="ARBA00022845"/>
    </source>
</evidence>
<accession>A0A2P6QNQ5</accession>
<evidence type="ECO:0000256" key="5">
    <source>
        <dbReference type="PROSITE-ProRule" id="PRU00317"/>
    </source>
</evidence>
<dbReference type="PANTHER" id="PTHR12537">
    <property type="entry name" value="RNA BINDING PROTEIN PUMILIO-RELATED"/>
    <property type="match status" value="1"/>
</dbReference>
<dbReference type="PROSITE" id="PS50303">
    <property type="entry name" value="PUM_HD"/>
    <property type="match status" value="1"/>
</dbReference>
<evidence type="ECO:0000256" key="1">
    <source>
        <dbReference type="ARBA" id="ARBA00022737"/>
    </source>
</evidence>
<dbReference type="Gene3D" id="1.25.10.10">
    <property type="entry name" value="Leucine-rich Repeat Variant"/>
    <property type="match status" value="1"/>
</dbReference>
<feature type="repeat" description="Pumilio" evidence="5">
    <location>
        <begin position="508"/>
        <end position="547"/>
    </location>
</feature>
<dbReference type="SUPFAM" id="SSF48371">
    <property type="entry name" value="ARM repeat"/>
    <property type="match status" value="1"/>
</dbReference>
<evidence type="ECO:0000259" key="6">
    <source>
        <dbReference type="PROSITE" id="PS50303"/>
    </source>
</evidence>
<dbReference type="OrthoDB" id="668540at2759"/>
<dbReference type="GO" id="GO:0005737">
    <property type="term" value="C:cytoplasm"/>
    <property type="evidence" value="ECO:0007669"/>
    <property type="project" value="TreeGrafter"/>
</dbReference>
<feature type="repeat" description="Pumilio" evidence="5">
    <location>
        <begin position="583"/>
        <end position="619"/>
    </location>
</feature>
<dbReference type="GO" id="GO:0003729">
    <property type="term" value="F:mRNA binding"/>
    <property type="evidence" value="ECO:0007669"/>
    <property type="project" value="TreeGrafter"/>
</dbReference>
<feature type="repeat" description="Pumilio" evidence="5">
    <location>
        <begin position="656"/>
        <end position="691"/>
    </location>
</feature>
<keyword evidence="3" id="KW-0694">RNA-binding</keyword>
<feature type="repeat" description="Pumilio" evidence="5">
    <location>
        <begin position="472"/>
        <end position="507"/>
    </location>
</feature>
<feature type="repeat" description="Pumilio" evidence="5">
    <location>
        <begin position="620"/>
        <end position="655"/>
    </location>
</feature>
<keyword evidence="2" id="KW-0810">Translation regulation</keyword>
<keyword evidence="1" id="KW-0677">Repeat</keyword>
<organism evidence="7 8">
    <name type="scientific">Rosa chinensis</name>
    <name type="common">China rose</name>
    <dbReference type="NCBI Taxonomy" id="74649"/>
    <lineage>
        <taxon>Eukaryota</taxon>
        <taxon>Viridiplantae</taxon>
        <taxon>Streptophyta</taxon>
        <taxon>Embryophyta</taxon>
        <taxon>Tracheophyta</taxon>
        <taxon>Spermatophyta</taxon>
        <taxon>Magnoliopsida</taxon>
        <taxon>eudicotyledons</taxon>
        <taxon>Gunneridae</taxon>
        <taxon>Pentapetalae</taxon>
        <taxon>rosids</taxon>
        <taxon>fabids</taxon>
        <taxon>Rosales</taxon>
        <taxon>Rosaceae</taxon>
        <taxon>Rosoideae</taxon>
        <taxon>Rosoideae incertae sedis</taxon>
        <taxon>Rosa</taxon>
    </lineage>
</organism>
<dbReference type="CDD" id="cd07920">
    <property type="entry name" value="Pumilio"/>
    <property type="match status" value="1"/>
</dbReference>
<dbReference type="Proteomes" id="UP000238479">
    <property type="component" value="Chromosome 5"/>
</dbReference>
<dbReference type="EMBL" id="PDCK01000043">
    <property type="protein sequence ID" value="PRQ35798.1"/>
    <property type="molecule type" value="Genomic_DNA"/>
</dbReference>
<feature type="domain" description="PUM-HD" evidence="6">
    <location>
        <begin position="413"/>
        <end position="755"/>
    </location>
</feature>
<comment type="function">
    <text evidence="4">Sequence-specific RNA-binding protein that regulates translation and mRNA stability by binding the 3'-UTR of target mRNAs.</text>
</comment>
<evidence type="ECO:0000256" key="4">
    <source>
        <dbReference type="ARBA" id="ARBA00058490"/>
    </source>
</evidence>
<dbReference type="AlphaFoldDB" id="A0A2P6QNQ5"/>
<evidence type="ECO:0000313" key="7">
    <source>
        <dbReference type="EMBL" id="PRQ35798.1"/>
    </source>
</evidence>
<dbReference type="InterPro" id="IPR033133">
    <property type="entry name" value="PUM-HD"/>
</dbReference>
<evidence type="ECO:0000313" key="8">
    <source>
        <dbReference type="Proteomes" id="UP000238479"/>
    </source>
</evidence>
<gene>
    <name evidence="7" type="ORF">RchiOBHm_Chr5g0083871</name>
</gene>
<dbReference type="InterPro" id="IPR011989">
    <property type="entry name" value="ARM-like"/>
</dbReference>
<dbReference type="OMA" id="TDMKALP"/>
<feature type="repeat" description="Pumilio" evidence="5">
    <location>
        <begin position="692"/>
        <end position="729"/>
    </location>
</feature>
<protein>
    <recommendedName>
        <fullName evidence="6">PUM-HD domain-containing protein</fullName>
    </recommendedName>
</protein>
<name>A0A2P6QNQ5_ROSCH</name>
<evidence type="ECO:0000256" key="3">
    <source>
        <dbReference type="ARBA" id="ARBA00022884"/>
    </source>
</evidence>
<dbReference type="FunFam" id="1.25.10.10:FF:000237">
    <property type="entry name" value="Pumilio homolog 9"/>
    <property type="match status" value="1"/>
</dbReference>
<dbReference type="InterPro" id="IPR001313">
    <property type="entry name" value="Pumilio_RNA-bd_rpt"/>
</dbReference>
<dbReference type="Pfam" id="PF00806">
    <property type="entry name" value="PUF"/>
    <property type="match status" value="8"/>
</dbReference>
<dbReference type="InterPro" id="IPR016024">
    <property type="entry name" value="ARM-type_fold"/>
</dbReference>
<comment type="caution">
    <text evidence="7">The sequence shown here is derived from an EMBL/GenBank/DDBJ whole genome shotgun (WGS) entry which is preliminary data.</text>
</comment>
<proteinExistence type="predicted"/>
<dbReference type="SMART" id="SM00025">
    <property type="entry name" value="Pumilio"/>
    <property type="match status" value="8"/>
</dbReference>
<feature type="repeat" description="Pumilio" evidence="5">
    <location>
        <begin position="436"/>
        <end position="471"/>
    </location>
</feature>
<dbReference type="Gramene" id="PRQ35798">
    <property type="protein sequence ID" value="PRQ35798"/>
    <property type="gene ID" value="RchiOBHm_Chr5g0083871"/>
</dbReference>
<keyword evidence="8" id="KW-1185">Reference proteome</keyword>
<reference evidence="7 8" key="1">
    <citation type="journal article" date="2018" name="Nat. Genet.">
        <title>The Rosa genome provides new insights in the design of modern roses.</title>
        <authorList>
            <person name="Bendahmane M."/>
        </authorList>
    </citation>
    <scope>NUCLEOTIDE SEQUENCE [LARGE SCALE GENOMIC DNA]</scope>
    <source>
        <strain evidence="8">cv. Old Blush</strain>
    </source>
</reference>
<dbReference type="InterPro" id="IPR033712">
    <property type="entry name" value="Pumilio_RNA-bd"/>
</dbReference>
<dbReference type="PANTHER" id="PTHR12537:SF147">
    <property type="entry name" value="PUMILIO HOMOLOG 12"/>
    <property type="match status" value="1"/>
</dbReference>
<dbReference type="GO" id="GO:0006417">
    <property type="term" value="P:regulation of translation"/>
    <property type="evidence" value="ECO:0007669"/>
    <property type="project" value="UniProtKB-KW"/>
</dbReference>